<comment type="caution">
    <text evidence="5">The sequence shown here is derived from an EMBL/GenBank/DDBJ whole genome shotgun (WGS) entry which is preliminary data.</text>
</comment>
<accession>A0AAW0VWB0</accession>
<evidence type="ECO:0000256" key="4">
    <source>
        <dbReference type="SAM" id="MobiDB-lite"/>
    </source>
</evidence>
<comment type="subcellular location">
    <subcellularLocation>
        <location evidence="1">Nucleus</location>
    </subcellularLocation>
</comment>
<reference evidence="5 6" key="1">
    <citation type="journal article" date="2024" name="BMC Genomics">
        <title>Genome assembly of redclaw crayfish (Cherax quadricarinatus) provides insights into its immune adaptation and hypoxia tolerance.</title>
        <authorList>
            <person name="Liu Z."/>
            <person name="Zheng J."/>
            <person name="Li H."/>
            <person name="Fang K."/>
            <person name="Wang S."/>
            <person name="He J."/>
            <person name="Zhou D."/>
            <person name="Weng S."/>
            <person name="Chi M."/>
            <person name="Gu Z."/>
            <person name="He J."/>
            <person name="Li F."/>
            <person name="Wang M."/>
        </authorList>
    </citation>
    <scope>NUCLEOTIDE SEQUENCE [LARGE SCALE GENOMIC DNA]</scope>
    <source>
        <strain evidence="5">ZL_2023a</strain>
    </source>
</reference>
<name>A0AAW0VWB0_CHEQU</name>
<dbReference type="GO" id="GO:0003723">
    <property type="term" value="F:RNA binding"/>
    <property type="evidence" value="ECO:0007669"/>
    <property type="project" value="TreeGrafter"/>
</dbReference>
<feature type="compositionally biased region" description="Acidic residues" evidence="4">
    <location>
        <begin position="695"/>
        <end position="709"/>
    </location>
</feature>
<keyword evidence="6" id="KW-1185">Reference proteome</keyword>
<evidence type="ECO:0000256" key="1">
    <source>
        <dbReference type="ARBA" id="ARBA00004123"/>
    </source>
</evidence>
<dbReference type="EMBL" id="JARKIK010000112">
    <property type="protein sequence ID" value="KAK8721262.1"/>
    <property type="molecule type" value="Genomic_DNA"/>
</dbReference>
<dbReference type="GO" id="GO:0043565">
    <property type="term" value="F:sequence-specific DNA binding"/>
    <property type="evidence" value="ECO:0007669"/>
    <property type="project" value="TreeGrafter"/>
</dbReference>
<dbReference type="SUPFAM" id="SSF48371">
    <property type="entry name" value="ARM repeat"/>
    <property type="match status" value="1"/>
</dbReference>
<organism evidence="5 6">
    <name type="scientific">Cherax quadricarinatus</name>
    <name type="common">Australian red claw crayfish</name>
    <dbReference type="NCBI Taxonomy" id="27406"/>
    <lineage>
        <taxon>Eukaryota</taxon>
        <taxon>Metazoa</taxon>
        <taxon>Ecdysozoa</taxon>
        <taxon>Arthropoda</taxon>
        <taxon>Crustacea</taxon>
        <taxon>Multicrustacea</taxon>
        <taxon>Malacostraca</taxon>
        <taxon>Eumalacostraca</taxon>
        <taxon>Eucarida</taxon>
        <taxon>Decapoda</taxon>
        <taxon>Pleocyemata</taxon>
        <taxon>Astacidea</taxon>
        <taxon>Parastacoidea</taxon>
        <taxon>Parastacidae</taxon>
        <taxon>Cherax</taxon>
    </lineage>
</organism>
<evidence type="ECO:0000256" key="3">
    <source>
        <dbReference type="ARBA" id="ARBA00023242"/>
    </source>
</evidence>
<evidence type="ECO:0008006" key="7">
    <source>
        <dbReference type="Google" id="ProtNLM"/>
    </source>
</evidence>
<feature type="region of interest" description="Disordered" evidence="4">
    <location>
        <begin position="651"/>
        <end position="716"/>
    </location>
</feature>
<gene>
    <name evidence="5" type="ORF">OTU49_012863</name>
</gene>
<dbReference type="AlphaFoldDB" id="A0AAW0VWB0"/>
<dbReference type="InterPro" id="IPR016024">
    <property type="entry name" value="ARM-type_fold"/>
</dbReference>
<dbReference type="PANTHER" id="PTHR13213:SF2">
    <property type="entry name" value="MYB-BINDING PROTEIN 1A"/>
    <property type="match status" value="1"/>
</dbReference>
<dbReference type="GO" id="GO:0003714">
    <property type="term" value="F:transcription corepressor activity"/>
    <property type="evidence" value="ECO:0007669"/>
    <property type="project" value="TreeGrafter"/>
</dbReference>
<evidence type="ECO:0000313" key="5">
    <source>
        <dbReference type="EMBL" id="KAK8721262.1"/>
    </source>
</evidence>
<dbReference type="GO" id="GO:0005730">
    <property type="term" value="C:nucleolus"/>
    <property type="evidence" value="ECO:0007669"/>
    <property type="project" value="InterPro"/>
</dbReference>
<sequence>MAAGKVYSARTRRIPRHVLTAFERLVVEDVLRQSQSSIIILKHVEAKLNSQEIELADDIKYIIRRLVGGLRSNRLRAREGFYTTLQALLQLQPSTVMLTFEAVIEKYINEAVSKHDAKDRIMGEILAYGALIRSGQANTTSEMQSHIISRLFQIRKIRTYMDVMASQFLVILMEKCEGGVMYKDIWKHLENEISKPVEQLSPCSLWLRLALLRTHTHEPPQWLTSTLQPKNYISIGQVIMKTMTDLPKVHPLLEEVVKSLSSSAHTTESPLIQFWLKVLEPCLAYSPAARIKLLFNFLQLLLSKLKRGCEVAAVMTSNVVTLLVTTVSRHDNDLSLAARGLGSALLQLVTANTDESSDLQLAVVKALVIPPGSVRFDPLTGTKLLAQMKIHYTFNTIKGFAEILNKIMKKEIDNVKPMDETCAAFALSNLVMHSKVVGGEHQAWRTQQLIALMKVALFTSNPANCEEFRGAFFKGLVHFTGHIQEYKGVLLDIVKAADEELRSQEEAGQLHLGDEAKQLWPQVCKKLSALEREKQDSRANQVFQILYCQMGLHIFYDSSGARDIIEELDACYEAVKKSSETKERSAAAEEQPYWVEVVTELLLTLMTNVKNLFKAVAQGVFWLMCPEMTHTTLTILTDVLDPANTKHLINKDTDWCDDLNPEQGDMHSKDEQSNESEEEIDEENNPESEMKSDSGEDDEEDDESEDESGDTLNIHGLRQKMVAVAGDIDVDVDMDSVPQEELDNLDRQLGAVMAAFQSKQKAKKKGGLQKLPKDEKNLMHFQSKVCGLLEIFLKESPAMGLLLGIINPLCIALYNADKDTRKQDLQNKLRRLMFLVGKIKKCDSLGDATIDVLMNTLDNFFTNGLALSDSSIDVVLECYLMLYRCGCQLLQEESHKPDNPLITIFYNHLEHCFTKSTGSMKCYAFHEPCCYNLGGLWSIVALMTKFAFDPEVRVFRRIDAMQVLHKLYKNRSLVAQVNISDTVTIERELSNKIIYMLSFLKKSPQSMSGHYMTALYTLLVVIHKNHSLRNSEENFDWETIKSLVSDIRQLISKKILHSFRGPYNSLQQALKLPKLSAMSIVLSKLV</sequence>
<evidence type="ECO:0000313" key="6">
    <source>
        <dbReference type="Proteomes" id="UP001445076"/>
    </source>
</evidence>
<dbReference type="Proteomes" id="UP001445076">
    <property type="component" value="Unassembled WGS sequence"/>
</dbReference>
<proteinExistence type="inferred from homology"/>
<dbReference type="Pfam" id="PF04931">
    <property type="entry name" value="DNA_pol_phi"/>
    <property type="match status" value="1"/>
</dbReference>
<comment type="similarity">
    <text evidence="2">Belongs to the MYBBP1A family.</text>
</comment>
<evidence type="ECO:0000256" key="2">
    <source>
        <dbReference type="ARBA" id="ARBA00006809"/>
    </source>
</evidence>
<feature type="compositionally biased region" description="Acidic residues" evidence="4">
    <location>
        <begin position="673"/>
        <end position="686"/>
    </location>
</feature>
<protein>
    <recommendedName>
        <fullName evidence="7">DNA polymerase V</fullName>
    </recommendedName>
</protein>
<dbReference type="InterPro" id="IPR007015">
    <property type="entry name" value="DNA_pol_V/MYBBP1A"/>
</dbReference>
<keyword evidence="3" id="KW-0539">Nucleus</keyword>
<dbReference type="PANTHER" id="PTHR13213">
    <property type="entry name" value="MYB-BINDING PROTEIN 1A FAMILY MEMBER"/>
    <property type="match status" value="1"/>
</dbReference>